<feature type="disulfide bond" evidence="4">
    <location>
        <begin position="136"/>
        <end position="145"/>
    </location>
</feature>
<feature type="domain" description="EGF-like" evidence="8">
    <location>
        <begin position="249"/>
        <end position="285"/>
    </location>
</feature>
<dbReference type="PROSITE" id="PS01186">
    <property type="entry name" value="EGF_2"/>
    <property type="match status" value="2"/>
</dbReference>
<accession>A0ABP0GKJ5</accession>
<dbReference type="Gene3D" id="2.10.70.10">
    <property type="entry name" value="Complement Module, domain 1"/>
    <property type="match status" value="1"/>
</dbReference>
<organism evidence="10 11">
    <name type="scientific">Clavelina lepadiformis</name>
    <name type="common">Light-bulb sea squirt</name>
    <name type="synonym">Ascidia lepadiformis</name>
    <dbReference type="NCBI Taxonomy" id="159417"/>
    <lineage>
        <taxon>Eukaryota</taxon>
        <taxon>Metazoa</taxon>
        <taxon>Chordata</taxon>
        <taxon>Tunicata</taxon>
        <taxon>Ascidiacea</taxon>
        <taxon>Aplousobranchia</taxon>
        <taxon>Clavelinidae</taxon>
        <taxon>Clavelina</taxon>
    </lineage>
</organism>
<feature type="domain" description="EGF-like" evidence="8">
    <location>
        <begin position="211"/>
        <end position="247"/>
    </location>
</feature>
<feature type="chain" id="PRO_5046337069" evidence="6">
    <location>
        <begin position="20"/>
        <end position="442"/>
    </location>
</feature>
<sequence length="442" mass="48752">MKIFIKSVILLLMSHVTKENDEVCMPVRRSSDLGLSEVTSTINPVSGRPGKQGALGPPGPQGIPGLPGVCGCSPSEIERLTAKIEDMNETITNLTAMIANLNYMHQYVSKVDRCDHHPCLNRGACTSLDGGFACNCDDGYEGHDCSIRIECKVPDAPTHGSISTELESVPHLGSISYSCDEGYGMVDEIDEILVATCRKNKTWTSEPPQCVVDQCNLEPCGENGVCVNKNNYFVCDCDEGYSGHDCSVIIDPCHSNPCGERATCISSNQDFSCECDPGYEGDDCSDICTNTEGVGMADGRVDDDDITASTHYDNQYLPKYGRLDQQSASGHQGCWHPKTVRVGEWLQVDLKTTTLVVGVVTQGDPQHQYWVSAFTISYGNSEDELQTIQYQNGTDVVFRRIAENTDEKAQNYFPQPIHSRYFRFIVQEWHVAPTLRMEYLSC</sequence>
<name>A0ABP0GKJ5_CLALP</name>
<dbReference type="PROSITE" id="PS50026">
    <property type="entry name" value="EGF_3"/>
    <property type="match status" value="3"/>
</dbReference>
<feature type="disulfide bond" evidence="4">
    <location>
        <begin position="275"/>
        <end position="284"/>
    </location>
</feature>
<dbReference type="Pfam" id="PF00754">
    <property type="entry name" value="F5_F8_type_C"/>
    <property type="match status" value="1"/>
</dbReference>
<dbReference type="InterPro" id="IPR000152">
    <property type="entry name" value="EGF-type_Asp/Asn_hydroxyl_site"/>
</dbReference>
<gene>
    <name evidence="10" type="ORF">CVLEPA_LOCUS23880</name>
</gene>
<dbReference type="SUPFAM" id="SSF57184">
    <property type="entry name" value="Growth factor receptor domain"/>
    <property type="match status" value="1"/>
</dbReference>
<dbReference type="CDD" id="cd00054">
    <property type="entry name" value="EGF_CA"/>
    <property type="match status" value="3"/>
</dbReference>
<dbReference type="CDD" id="cd00033">
    <property type="entry name" value="CCP"/>
    <property type="match status" value="1"/>
</dbReference>
<dbReference type="InterPro" id="IPR013032">
    <property type="entry name" value="EGF-like_CS"/>
</dbReference>
<feature type="domain" description="F5/8 type C" evidence="7">
    <location>
        <begin position="288"/>
        <end position="442"/>
    </location>
</feature>
<dbReference type="SMART" id="SM00179">
    <property type="entry name" value="EGF_CA"/>
    <property type="match status" value="3"/>
</dbReference>
<keyword evidence="3 4" id="KW-1015">Disulfide bond</keyword>
<dbReference type="SMART" id="SM00032">
    <property type="entry name" value="CCP"/>
    <property type="match status" value="1"/>
</dbReference>
<dbReference type="InterPro" id="IPR000742">
    <property type="entry name" value="EGF"/>
</dbReference>
<dbReference type="SUPFAM" id="SSF57196">
    <property type="entry name" value="EGF/Laminin"/>
    <property type="match status" value="1"/>
</dbReference>
<dbReference type="InterPro" id="IPR001881">
    <property type="entry name" value="EGF-like_Ca-bd_dom"/>
</dbReference>
<dbReference type="PANTHER" id="PTHR24543">
    <property type="entry name" value="MULTICOPPER OXIDASE-RELATED"/>
    <property type="match status" value="1"/>
</dbReference>
<dbReference type="InterPro" id="IPR009030">
    <property type="entry name" value="Growth_fac_rcpt_cys_sf"/>
</dbReference>
<dbReference type="Pfam" id="PF00008">
    <property type="entry name" value="EGF"/>
    <property type="match status" value="1"/>
</dbReference>
<dbReference type="PROSITE" id="PS50923">
    <property type="entry name" value="SUSHI"/>
    <property type="match status" value="1"/>
</dbReference>
<dbReference type="SMART" id="SM00181">
    <property type="entry name" value="EGF"/>
    <property type="match status" value="3"/>
</dbReference>
<dbReference type="Pfam" id="PF00084">
    <property type="entry name" value="Sushi"/>
    <property type="match status" value="1"/>
</dbReference>
<evidence type="ECO:0000256" key="2">
    <source>
        <dbReference type="ARBA" id="ARBA00022737"/>
    </source>
</evidence>
<dbReference type="InterPro" id="IPR000436">
    <property type="entry name" value="Sushi_SCR_CCP_dom"/>
</dbReference>
<dbReference type="Pfam" id="PF12661">
    <property type="entry name" value="hEGF"/>
    <property type="match status" value="2"/>
</dbReference>
<dbReference type="InterPro" id="IPR008979">
    <property type="entry name" value="Galactose-bd-like_sf"/>
</dbReference>
<evidence type="ECO:0000259" key="9">
    <source>
        <dbReference type="PROSITE" id="PS50923"/>
    </source>
</evidence>
<keyword evidence="5" id="KW-0768">Sushi</keyword>
<dbReference type="EMBL" id="CAWYQH010000119">
    <property type="protein sequence ID" value="CAK8691309.1"/>
    <property type="molecule type" value="Genomic_DNA"/>
</dbReference>
<protein>
    <submittedName>
        <fullName evidence="10">Uncharacterized protein</fullName>
    </submittedName>
</protein>
<feature type="domain" description="EGF-like" evidence="8">
    <location>
        <begin position="110"/>
        <end position="146"/>
    </location>
</feature>
<dbReference type="PROSITE" id="PS00022">
    <property type="entry name" value="EGF_1"/>
    <property type="match status" value="3"/>
</dbReference>
<proteinExistence type="predicted"/>
<dbReference type="PANTHER" id="PTHR24543:SF325">
    <property type="entry name" value="F5_8 TYPE C DOMAIN-CONTAINING PROTEIN"/>
    <property type="match status" value="1"/>
</dbReference>
<evidence type="ECO:0000256" key="5">
    <source>
        <dbReference type="PROSITE-ProRule" id="PRU00302"/>
    </source>
</evidence>
<keyword evidence="2" id="KW-0677">Repeat</keyword>
<comment type="caution">
    <text evidence="10">The sequence shown here is derived from an EMBL/GenBank/DDBJ whole genome shotgun (WGS) entry which is preliminary data.</text>
</comment>
<dbReference type="SMART" id="SM00231">
    <property type="entry name" value="FA58C"/>
    <property type="match status" value="1"/>
</dbReference>
<keyword evidence="6" id="KW-0732">Signal</keyword>
<dbReference type="Gene3D" id="2.60.120.260">
    <property type="entry name" value="Galactose-binding domain-like"/>
    <property type="match status" value="1"/>
</dbReference>
<evidence type="ECO:0000256" key="3">
    <source>
        <dbReference type="ARBA" id="ARBA00023157"/>
    </source>
</evidence>
<dbReference type="SUPFAM" id="SSF49785">
    <property type="entry name" value="Galactose-binding domain-like"/>
    <property type="match status" value="1"/>
</dbReference>
<evidence type="ECO:0000259" key="7">
    <source>
        <dbReference type="PROSITE" id="PS50022"/>
    </source>
</evidence>
<keyword evidence="11" id="KW-1185">Reference proteome</keyword>
<dbReference type="Proteomes" id="UP001642483">
    <property type="component" value="Unassembled WGS sequence"/>
</dbReference>
<evidence type="ECO:0000256" key="1">
    <source>
        <dbReference type="ARBA" id="ARBA00022536"/>
    </source>
</evidence>
<evidence type="ECO:0000256" key="4">
    <source>
        <dbReference type="PROSITE-ProRule" id="PRU00076"/>
    </source>
</evidence>
<evidence type="ECO:0000259" key="8">
    <source>
        <dbReference type="PROSITE" id="PS50026"/>
    </source>
</evidence>
<feature type="disulfide bond" evidence="4">
    <location>
        <begin position="237"/>
        <end position="246"/>
    </location>
</feature>
<dbReference type="Gene3D" id="2.10.25.10">
    <property type="entry name" value="Laminin"/>
    <property type="match status" value="3"/>
</dbReference>
<dbReference type="SUPFAM" id="SSF57535">
    <property type="entry name" value="Complement control module/SCR domain"/>
    <property type="match status" value="1"/>
</dbReference>
<evidence type="ECO:0000313" key="10">
    <source>
        <dbReference type="EMBL" id="CAK8691309.1"/>
    </source>
</evidence>
<evidence type="ECO:0000313" key="11">
    <source>
        <dbReference type="Proteomes" id="UP001642483"/>
    </source>
</evidence>
<keyword evidence="1 4" id="KW-0245">EGF-like domain</keyword>
<dbReference type="InterPro" id="IPR000421">
    <property type="entry name" value="FA58C"/>
</dbReference>
<comment type="caution">
    <text evidence="4">Lacks conserved residue(s) required for the propagation of feature annotation.</text>
</comment>
<dbReference type="PROSITE" id="PS00010">
    <property type="entry name" value="ASX_HYDROXYL"/>
    <property type="match status" value="1"/>
</dbReference>
<evidence type="ECO:0000256" key="6">
    <source>
        <dbReference type="SAM" id="SignalP"/>
    </source>
</evidence>
<reference evidence="10 11" key="1">
    <citation type="submission" date="2024-02" db="EMBL/GenBank/DDBJ databases">
        <authorList>
            <person name="Daric V."/>
            <person name="Darras S."/>
        </authorList>
    </citation>
    <scope>NUCLEOTIDE SEQUENCE [LARGE SCALE GENOMIC DNA]</scope>
</reference>
<dbReference type="Gene3D" id="1.20.5.320">
    <property type="entry name" value="6-Phosphogluconate Dehydrogenase, domain 3"/>
    <property type="match status" value="1"/>
</dbReference>
<feature type="domain" description="Sushi" evidence="9">
    <location>
        <begin position="149"/>
        <end position="212"/>
    </location>
</feature>
<dbReference type="PROSITE" id="PS50022">
    <property type="entry name" value="FA58C_3"/>
    <property type="match status" value="1"/>
</dbReference>
<feature type="signal peptide" evidence="6">
    <location>
        <begin position="1"/>
        <end position="19"/>
    </location>
</feature>
<dbReference type="InterPro" id="IPR035976">
    <property type="entry name" value="Sushi/SCR/CCP_sf"/>
</dbReference>